<dbReference type="Gene3D" id="3.30.700.10">
    <property type="entry name" value="Glycoprotein, Type 4 Pilin"/>
    <property type="match status" value="1"/>
</dbReference>
<keyword evidence="4" id="KW-1133">Transmembrane helix</keyword>
<dbReference type="InterPro" id="IPR012902">
    <property type="entry name" value="N_methyl_site"/>
</dbReference>
<proteinExistence type="predicted"/>
<evidence type="ECO:0000313" key="5">
    <source>
        <dbReference type="EMBL" id="MED1204796.1"/>
    </source>
</evidence>
<dbReference type="RefSeq" id="WP_066261828.1">
    <property type="nucleotide sequence ID" value="NZ_JARMAB010000026.1"/>
</dbReference>
<keyword evidence="3" id="KW-0178">Competence</keyword>
<organism evidence="5 6">
    <name type="scientific">Heyndrickxia acidicola</name>
    <dbReference type="NCBI Taxonomy" id="209389"/>
    <lineage>
        <taxon>Bacteria</taxon>
        <taxon>Bacillati</taxon>
        <taxon>Bacillota</taxon>
        <taxon>Bacilli</taxon>
        <taxon>Bacillales</taxon>
        <taxon>Bacillaceae</taxon>
        <taxon>Heyndrickxia</taxon>
    </lineage>
</organism>
<keyword evidence="6" id="KW-1185">Reference proteome</keyword>
<comment type="subcellular location">
    <subcellularLocation>
        <location evidence="1">Cell surface</location>
    </subcellularLocation>
</comment>
<dbReference type="PROSITE" id="PS00409">
    <property type="entry name" value="PROKAR_NTER_METHYL"/>
    <property type="match status" value="1"/>
</dbReference>
<dbReference type="InterPro" id="IPR045584">
    <property type="entry name" value="Pilin-like"/>
</dbReference>
<dbReference type="NCBIfam" id="TIGR02532">
    <property type="entry name" value="IV_pilin_GFxxxE"/>
    <property type="match status" value="1"/>
</dbReference>
<dbReference type="InterPro" id="IPR000983">
    <property type="entry name" value="Bac_GSPG_pilin"/>
</dbReference>
<dbReference type="Pfam" id="PF07963">
    <property type="entry name" value="N_methyl"/>
    <property type="match status" value="1"/>
</dbReference>
<keyword evidence="4" id="KW-0472">Membrane</keyword>
<feature type="transmembrane region" description="Helical" evidence="4">
    <location>
        <begin position="12"/>
        <end position="36"/>
    </location>
</feature>
<comment type="caution">
    <text evidence="5">The sequence shown here is derived from an EMBL/GenBank/DDBJ whole genome shotgun (WGS) entry which is preliminary data.</text>
</comment>
<evidence type="ECO:0000256" key="2">
    <source>
        <dbReference type="ARBA" id="ARBA00022481"/>
    </source>
</evidence>
<protein>
    <submittedName>
        <fullName evidence="5">Prepilin-type N-terminal cleavage/methylation domain-containing protein</fullName>
    </submittedName>
</protein>
<sequence>MKVKGEKGFTLVELLAVIVILGIIAAIAIVSIGGLIDRAKSDAFVQSAYTLKEAAEIYARDQHVHDNDILKVSYQILYQNNLLEEIKDPYTKTFLDPKSNDSYVIMNGLNADSVCLKGFEKNICSTNNGDTSVENPVPFDELSINWVHDN</sequence>
<keyword evidence="2" id="KW-0488">Methylation</keyword>
<dbReference type="EMBL" id="JARMAB010000026">
    <property type="protein sequence ID" value="MED1204796.1"/>
    <property type="molecule type" value="Genomic_DNA"/>
</dbReference>
<dbReference type="SUPFAM" id="SSF54523">
    <property type="entry name" value="Pili subunits"/>
    <property type="match status" value="1"/>
</dbReference>
<name>A0ABU6MJF1_9BACI</name>
<reference evidence="5 6" key="1">
    <citation type="submission" date="2023-03" db="EMBL/GenBank/DDBJ databases">
        <title>Bacillus Genome Sequencing.</title>
        <authorList>
            <person name="Dunlap C."/>
        </authorList>
    </citation>
    <scope>NUCLEOTIDE SEQUENCE [LARGE SCALE GENOMIC DNA]</scope>
    <source>
        <strain evidence="5 6">B-23453</strain>
    </source>
</reference>
<evidence type="ECO:0000256" key="1">
    <source>
        <dbReference type="ARBA" id="ARBA00004241"/>
    </source>
</evidence>
<keyword evidence="4" id="KW-0812">Transmembrane</keyword>
<gene>
    <name evidence="5" type="ORF">P4T90_17260</name>
</gene>
<dbReference type="PRINTS" id="PR00813">
    <property type="entry name" value="BCTERIALGSPG"/>
</dbReference>
<evidence type="ECO:0000313" key="6">
    <source>
        <dbReference type="Proteomes" id="UP001341444"/>
    </source>
</evidence>
<evidence type="ECO:0000256" key="4">
    <source>
        <dbReference type="SAM" id="Phobius"/>
    </source>
</evidence>
<accession>A0ABU6MJF1</accession>
<dbReference type="Proteomes" id="UP001341444">
    <property type="component" value="Unassembled WGS sequence"/>
</dbReference>
<evidence type="ECO:0000256" key="3">
    <source>
        <dbReference type="ARBA" id="ARBA00023287"/>
    </source>
</evidence>